<proteinExistence type="predicted"/>
<dbReference type="VEuPathDB" id="VectorBase:AMEC016916"/>
<dbReference type="AlphaFoldDB" id="A0A182UAJ7"/>
<sequence>CTCSIPPPPPSHNTQTGYLPAAKCNGVDFLPAVSRAFTVCGVISFFTFARSPVLHASNSSRSGSLAMAAASRLTDSIERLRFADISLSPISDASSFGRGSSGACAYYDAPPLSRERRKPLQAHCWA</sequence>
<protein>
    <submittedName>
        <fullName evidence="1">Uncharacterized protein</fullName>
    </submittedName>
</protein>
<name>A0A182UAJ7_9DIPT</name>
<keyword evidence="2" id="KW-1185">Reference proteome</keyword>
<accession>A0A182UAJ7</accession>
<evidence type="ECO:0000313" key="1">
    <source>
        <dbReference type="EnsemblMetazoa" id="AMEC016916-PA"/>
    </source>
</evidence>
<reference evidence="2" key="1">
    <citation type="submission" date="2014-01" db="EMBL/GenBank/DDBJ databases">
        <title>The Genome Sequence of Anopheles melas CM1001059_A (V2).</title>
        <authorList>
            <consortium name="The Broad Institute Genomics Platform"/>
            <person name="Neafsey D.E."/>
            <person name="Besansky N."/>
            <person name="Howell P."/>
            <person name="Walton C."/>
            <person name="Young S.K."/>
            <person name="Zeng Q."/>
            <person name="Gargeya S."/>
            <person name="Fitzgerald M."/>
            <person name="Haas B."/>
            <person name="Abouelleil A."/>
            <person name="Allen A.W."/>
            <person name="Alvarado L."/>
            <person name="Arachchi H.M."/>
            <person name="Berlin A.M."/>
            <person name="Chapman S.B."/>
            <person name="Gainer-Dewar J."/>
            <person name="Goldberg J."/>
            <person name="Griggs A."/>
            <person name="Gujja S."/>
            <person name="Hansen M."/>
            <person name="Howarth C."/>
            <person name="Imamovic A."/>
            <person name="Ireland A."/>
            <person name="Larimer J."/>
            <person name="McCowan C."/>
            <person name="Murphy C."/>
            <person name="Pearson M."/>
            <person name="Poon T.W."/>
            <person name="Priest M."/>
            <person name="Roberts A."/>
            <person name="Saif S."/>
            <person name="Shea T."/>
            <person name="Sisk P."/>
            <person name="Sykes S."/>
            <person name="Wortman J."/>
            <person name="Nusbaum C."/>
            <person name="Birren B."/>
        </authorList>
    </citation>
    <scope>NUCLEOTIDE SEQUENCE [LARGE SCALE GENOMIC DNA]</scope>
    <source>
        <strain evidence="2">CM1001059</strain>
    </source>
</reference>
<evidence type="ECO:0000313" key="2">
    <source>
        <dbReference type="Proteomes" id="UP000075902"/>
    </source>
</evidence>
<reference evidence="1" key="2">
    <citation type="submission" date="2020-05" db="UniProtKB">
        <authorList>
            <consortium name="EnsemblMetazoa"/>
        </authorList>
    </citation>
    <scope>IDENTIFICATION</scope>
    <source>
        <strain evidence="1">CM1001059</strain>
    </source>
</reference>
<organism evidence="1 2">
    <name type="scientific">Anopheles melas</name>
    <dbReference type="NCBI Taxonomy" id="34690"/>
    <lineage>
        <taxon>Eukaryota</taxon>
        <taxon>Metazoa</taxon>
        <taxon>Ecdysozoa</taxon>
        <taxon>Arthropoda</taxon>
        <taxon>Hexapoda</taxon>
        <taxon>Insecta</taxon>
        <taxon>Pterygota</taxon>
        <taxon>Neoptera</taxon>
        <taxon>Endopterygota</taxon>
        <taxon>Diptera</taxon>
        <taxon>Nematocera</taxon>
        <taxon>Culicoidea</taxon>
        <taxon>Culicidae</taxon>
        <taxon>Anophelinae</taxon>
        <taxon>Anopheles</taxon>
    </lineage>
</organism>
<dbReference type="Proteomes" id="UP000075902">
    <property type="component" value="Unassembled WGS sequence"/>
</dbReference>
<dbReference type="EnsemblMetazoa" id="AMEC016916-RA">
    <property type="protein sequence ID" value="AMEC016916-PA"/>
    <property type="gene ID" value="AMEC016916"/>
</dbReference>